<proteinExistence type="predicted"/>
<dbReference type="AlphaFoldDB" id="A0A7S3DFQ6"/>
<evidence type="ECO:0000313" key="5">
    <source>
        <dbReference type="EMBL" id="CAE0254775.1"/>
    </source>
</evidence>
<evidence type="ECO:0000259" key="2">
    <source>
        <dbReference type="Pfam" id="PF08155"/>
    </source>
</evidence>
<accession>A0A7S3DFQ6</accession>
<feature type="compositionally biased region" description="Basic residues" evidence="1">
    <location>
        <begin position="170"/>
        <end position="181"/>
    </location>
</feature>
<feature type="region of interest" description="Disordered" evidence="1">
    <location>
        <begin position="153"/>
        <end position="267"/>
    </location>
</feature>
<feature type="compositionally biased region" description="Basic residues" evidence="1">
    <location>
        <begin position="245"/>
        <end position="254"/>
    </location>
</feature>
<organism evidence="3">
    <name type="scientific">Palpitomonas bilix</name>
    <dbReference type="NCBI Taxonomy" id="652834"/>
    <lineage>
        <taxon>Eukaryota</taxon>
        <taxon>Eukaryota incertae sedis</taxon>
    </lineage>
</organism>
<feature type="compositionally biased region" description="Basic and acidic residues" evidence="1">
    <location>
        <begin position="216"/>
        <end position="244"/>
    </location>
</feature>
<name>A0A7S3DFQ6_9EUKA</name>
<reference evidence="3" key="1">
    <citation type="submission" date="2021-01" db="EMBL/GenBank/DDBJ databases">
        <authorList>
            <person name="Corre E."/>
            <person name="Pelletier E."/>
            <person name="Niang G."/>
            <person name="Scheremetjew M."/>
            <person name="Finn R."/>
            <person name="Kale V."/>
            <person name="Holt S."/>
            <person name="Cochrane G."/>
            <person name="Meng A."/>
            <person name="Brown T."/>
            <person name="Cohen L."/>
        </authorList>
    </citation>
    <scope>NUCLEOTIDE SEQUENCE</scope>
    <source>
        <strain evidence="3">NIES-2562</strain>
    </source>
</reference>
<evidence type="ECO:0000313" key="3">
    <source>
        <dbReference type="EMBL" id="CAE0254772.1"/>
    </source>
</evidence>
<dbReference type="EMBL" id="HBIB01026343">
    <property type="protein sequence ID" value="CAE0254775.1"/>
    <property type="molecule type" value="Transcribed_RNA"/>
</dbReference>
<dbReference type="EMBL" id="HBIB01026342">
    <property type="protein sequence ID" value="CAE0254774.1"/>
    <property type="molecule type" value="Transcribed_RNA"/>
</dbReference>
<dbReference type="EMBL" id="HBIB01026338">
    <property type="protein sequence ID" value="CAE0254772.1"/>
    <property type="molecule type" value="Transcribed_RNA"/>
</dbReference>
<evidence type="ECO:0000256" key="1">
    <source>
        <dbReference type="SAM" id="MobiDB-lite"/>
    </source>
</evidence>
<gene>
    <name evidence="3" type="ORF">PBIL07802_LOCUS17020</name>
    <name evidence="4" type="ORF">PBIL07802_LOCUS17022</name>
    <name evidence="5" type="ORF">PBIL07802_LOCUS17023</name>
</gene>
<protein>
    <recommendedName>
        <fullName evidence="2">NOG C-terminal domain-containing protein</fullName>
    </recommendedName>
</protein>
<dbReference type="InterPro" id="IPR012973">
    <property type="entry name" value="NOG_C"/>
</dbReference>
<sequence>MSAEARRMVQEMAQAVRRKTQKEIMQESGGAGVYAMNYRDHWMLREEDWKSDHVPEIMDGKNVADYYDPDIMAKLDELEREEEEMIAGYEEGKELGMAEDEDLTEEQQAQVAAIREKKSKIVVKRRIARGTMNNARLSRRAKGGTAEEFVEELGELGVDATEAAKDASSRRARSRSRKRSSSRGPMEEEEEDAEKKRKRSASRALSQGAGYRSVKQKVDAEKSAKRVQREFKKSERTAESDRKIAVKRPKHLFSGKRDIRKASTQGR</sequence>
<feature type="domain" description="NOG C-terminal" evidence="2">
    <location>
        <begin position="18"/>
        <end position="71"/>
    </location>
</feature>
<evidence type="ECO:0000313" key="4">
    <source>
        <dbReference type="EMBL" id="CAE0254774.1"/>
    </source>
</evidence>
<dbReference type="Pfam" id="PF08155">
    <property type="entry name" value="NOGCT"/>
    <property type="match status" value="1"/>
</dbReference>